<name>A0A5B0S6P4_PUCGR</name>
<comment type="caution">
    <text evidence="2">The sequence shown here is derived from an EMBL/GenBank/DDBJ whole genome shotgun (WGS) entry which is preliminary data.</text>
</comment>
<protein>
    <submittedName>
        <fullName evidence="2">Uncharacterized protein</fullName>
    </submittedName>
</protein>
<accession>A0A5B0S6P4</accession>
<sequence length="95" mass="10353">MPNSENQTMYILFFSVLNQPASHPATASPINPTSSPPLSSLQPLLSILNSSHSRSHNHQKPHLSLERIAFAFSLIDQSIHQKQSLAPPPASTNCV</sequence>
<evidence type="ECO:0000313" key="3">
    <source>
        <dbReference type="Proteomes" id="UP000325313"/>
    </source>
</evidence>
<gene>
    <name evidence="2" type="ORF">PGTUg99_006765</name>
</gene>
<proteinExistence type="predicted"/>
<organism evidence="2 3">
    <name type="scientific">Puccinia graminis f. sp. tritici</name>
    <dbReference type="NCBI Taxonomy" id="56615"/>
    <lineage>
        <taxon>Eukaryota</taxon>
        <taxon>Fungi</taxon>
        <taxon>Dikarya</taxon>
        <taxon>Basidiomycota</taxon>
        <taxon>Pucciniomycotina</taxon>
        <taxon>Pucciniomycetes</taxon>
        <taxon>Pucciniales</taxon>
        <taxon>Pucciniaceae</taxon>
        <taxon>Puccinia</taxon>
    </lineage>
</organism>
<dbReference type="Proteomes" id="UP000325313">
    <property type="component" value="Unassembled WGS sequence"/>
</dbReference>
<dbReference type="AlphaFoldDB" id="A0A5B0S6P4"/>
<dbReference type="EMBL" id="VDEP01000086">
    <property type="protein sequence ID" value="KAA1132274.1"/>
    <property type="molecule type" value="Genomic_DNA"/>
</dbReference>
<reference evidence="2 3" key="1">
    <citation type="submission" date="2019-05" db="EMBL/GenBank/DDBJ databases">
        <title>Emergence of the Ug99 lineage of the wheat stem rust pathogen through somatic hybridization.</title>
        <authorList>
            <person name="Li F."/>
            <person name="Upadhyaya N.M."/>
            <person name="Sperschneider J."/>
            <person name="Matny O."/>
            <person name="Nguyen-Phuc H."/>
            <person name="Mago R."/>
            <person name="Raley C."/>
            <person name="Miller M.E."/>
            <person name="Silverstein K.A.T."/>
            <person name="Henningsen E."/>
            <person name="Hirsch C.D."/>
            <person name="Visser B."/>
            <person name="Pretorius Z.A."/>
            <person name="Steffenson B.J."/>
            <person name="Schwessinger B."/>
            <person name="Dodds P.N."/>
            <person name="Figueroa M."/>
        </authorList>
    </citation>
    <scope>NUCLEOTIDE SEQUENCE [LARGE SCALE GENOMIC DNA]</scope>
    <source>
        <strain evidence="2 3">Ug99</strain>
    </source>
</reference>
<feature type="region of interest" description="Disordered" evidence="1">
    <location>
        <begin position="21"/>
        <end position="42"/>
    </location>
</feature>
<evidence type="ECO:0000256" key="1">
    <source>
        <dbReference type="SAM" id="MobiDB-lite"/>
    </source>
</evidence>
<evidence type="ECO:0000313" key="2">
    <source>
        <dbReference type="EMBL" id="KAA1132274.1"/>
    </source>
</evidence>
<feature type="compositionally biased region" description="Low complexity" evidence="1">
    <location>
        <begin position="28"/>
        <end position="42"/>
    </location>
</feature>
<feature type="non-terminal residue" evidence="2">
    <location>
        <position position="95"/>
    </location>
</feature>